<reference evidence="2" key="1">
    <citation type="journal article" date="2022" name="Int. J. Mol. Sci.">
        <title>Draft Genome of Tanacetum Coccineum: Genomic Comparison of Closely Related Tanacetum-Family Plants.</title>
        <authorList>
            <person name="Yamashiro T."/>
            <person name="Shiraishi A."/>
            <person name="Nakayama K."/>
            <person name="Satake H."/>
        </authorList>
    </citation>
    <scope>NUCLEOTIDE SEQUENCE</scope>
</reference>
<keyword evidence="3" id="KW-1185">Reference proteome</keyword>
<name>A0ABQ5ADU7_9ASTR</name>
<feature type="region of interest" description="Disordered" evidence="1">
    <location>
        <begin position="349"/>
        <end position="412"/>
    </location>
</feature>
<dbReference type="Proteomes" id="UP001151760">
    <property type="component" value="Unassembled WGS sequence"/>
</dbReference>
<feature type="compositionally biased region" description="Basic and acidic residues" evidence="1">
    <location>
        <begin position="401"/>
        <end position="412"/>
    </location>
</feature>
<feature type="compositionally biased region" description="Basic and acidic residues" evidence="1">
    <location>
        <begin position="455"/>
        <end position="468"/>
    </location>
</feature>
<feature type="compositionally biased region" description="Basic residues" evidence="1">
    <location>
        <begin position="367"/>
        <end position="382"/>
    </location>
</feature>
<evidence type="ECO:0000313" key="3">
    <source>
        <dbReference type="Proteomes" id="UP001151760"/>
    </source>
</evidence>
<accession>A0ABQ5ADU7</accession>
<comment type="caution">
    <text evidence="2">The sequence shown here is derived from an EMBL/GenBank/DDBJ whole genome shotgun (WGS) entry which is preliminary data.</text>
</comment>
<gene>
    <name evidence="2" type="ORF">Tco_0820936</name>
</gene>
<sequence length="724" mass="81529">MEYKIKNVFGLRWNCRDREAEVFQVSNDDTAVAQRWLEHKQPEEKTNTDCLVKEQEKVHLGIKVGANITVTGVPGQEGAEGGPRFEVPALDEDAEYRLCLSVSPKDSRKVITWSTRDREAEVFQVSNDDTAVAQRWLEDKQPEEKTNTDCLVKEREKVHLGIKVGANITVTGVPGQEGAEGNVAEKKKVKESMKANPRKLLKYKAWLTRRSPDIRSKLNIGGDSWLLGRLAQFCLTPFVHWGLRYLSVFHLPKEPFDEDLHARIVRHPFEAQTFADPVEYLGEMSFKNFLNLPGDRAVTFSARPSGVPIDVGNSFVNVAEHVEDDVIHESVDDSGPDKLGQKRSITASLEESLSKRKDVAAGGSYKPKGKRRKHDASKRGHSKGSVPPPSLSSPFPKRVGKHPESDEHLGRTWKKAHELDSIREEIGQKHNFSNCVWRRRHQKSLTSSQLQSDGVTRRSDDVTRRSDDVTTGGDLMELSAEEAWDTIEDCAKCNKQWKNQTSTISDQSIANLKAQLVGIEMVRVRIPRCMSWLGSTNRYDEHIGSLGMMDNEVGNTSPQSTLQVLLSFDVYTSLATFSKEVEETLGTSMEVEPLNHTKLKDVGLDTCNHDISLSYREVPSFDEPEPQPQALPNCPSLDVSLGVERGTAPPIKQYSPGNFRMKEVDHLTFHTPSSPHVAYSHPDVYCYYHTCIDDLKKYYGFKPGLLRQGRSLGVDFFEFADERK</sequence>
<dbReference type="EMBL" id="BQNB010012143">
    <property type="protein sequence ID" value="GJS99766.1"/>
    <property type="molecule type" value="Genomic_DNA"/>
</dbReference>
<feature type="region of interest" description="Disordered" evidence="1">
    <location>
        <begin position="443"/>
        <end position="471"/>
    </location>
</feature>
<reference evidence="2" key="2">
    <citation type="submission" date="2022-01" db="EMBL/GenBank/DDBJ databases">
        <authorList>
            <person name="Yamashiro T."/>
            <person name="Shiraishi A."/>
            <person name="Satake H."/>
            <person name="Nakayama K."/>
        </authorList>
    </citation>
    <scope>NUCLEOTIDE SEQUENCE</scope>
</reference>
<proteinExistence type="predicted"/>
<evidence type="ECO:0000256" key="1">
    <source>
        <dbReference type="SAM" id="MobiDB-lite"/>
    </source>
</evidence>
<feature type="compositionally biased region" description="Polar residues" evidence="1">
    <location>
        <begin position="444"/>
        <end position="454"/>
    </location>
</feature>
<organism evidence="2 3">
    <name type="scientific">Tanacetum coccineum</name>
    <dbReference type="NCBI Taxonomy" id="301880"/>
    <lineage>
        <taxon>Eukaryota</taxon>
        <taxon>Viridiplantae</taxon>
        <taxon>Streptophyta</taxon>
        <taxon>Embryophyta</taxon>
        <taxon>Tracheophyta</taxon>
        <taxon>Spermatophyta</taxon>
        <taxon>Magnoliopsida</taxon>
        <taxon>eudicotyledons</taxon>
        <taxon>Gunneridae</taxon>
        <taxon>Pentapetalae</taxon>
        <taxon>asterids</taxon>
        <taxon>campanulids</taxon>
        <taxon>Asterales</taxon>
        <taxon>Asteraceae</taxon>
        <taxon>Asteroideae</taxon>
        <taxon>Anthemideae</taxon>
        <taxon>Anthemidinae</taxon>
        <taxon>Tanacetum</taxon>
    </lineage>
</organism>
<evidence type="ECO:0000313" key="2">
    <source>
        <dbReference type="EMBL" id="GJS99766.1"/>
    </source>
</evidence>
<protein>
    <submittedName>
        <fullName evidence="2">Uncharacterized protein</fullName>
    </submittedName>
</protein>